<accession>A0ABT4BGN0</accession>
<keyword evidence="3" id="KW-1185">Reference proteome</keyword>
<reference evidence="2" key="1">
    <citation type="submission" date="2022-11" db="EMBL/GenBank/DDBJ databases">
        <authorList>
            <person name="Somphong A."/>
            <person name="Phongsopitanun W."/>
        </authorList>
    </citation>
    <scope>NUCLEOTIDE SEQUENCE</scope>
    <source>
        <strain evidence="2">Pm04-4</strain>
    </source>
</reference>
<feature type="domain" description="GAF" evidence="1">
    <location>
        <begin position="2"/>
        <end position="125"/>
    </location>
</feature>
<sequence length="191" mass="20344">MDRLLQLVVAACDVPAAVVSLTHDGDQVVLACRGIGALKIGSTFPDAVPLSGNVPSGGLPLIVEDTDSRHGITVARGLGEYGLRSYAALPVRDDSGEVFATLTIGAPWPRFWCTAELRAVDTATQLLPDLLAFHIAHLHKGPHRLAVTPDRKRSAITQARITMIRSRATLSRAHHIIAATQAARIARNAAQ</sequence>
<evidence type="ECO:0000259" key="1">
    <source>
        <dbReference type="Pfam" id="PF01590"/>
    </source>
</evidence>
<evidence type="ECO:0000313" key="2">
    <source>
        <dbReference type="EMBL" id="MCY1145689.1"/>
    </source>
</evidence>
<dbReference type="InterPro" id="IPR003018">
    <property type="entry name" value="GAF"/>
</dbReference>
<gene>
    <name evidence="2" type="ORF">OWR29_47460</name>
</gene>
<comment type="caution">
    <text evidence="2">The sequence shown here is derived from an EMBL/GenBank/DDBJ whole genome shotgun (WGS) entry which is preliminary data.</text>
</comment>
<dbReference type="SUPFAM" id="SSF55781">
    <property type="entry name" value="GAF domain-like"/>
    <property type="match status" value="1"/>
</dbReference>
<name>A0ABT4BGN0_9ACTN</name>
<dbReference type="EMBL" id="JAPNTZ010000030">
    <property type="protein sequence ID" value="MCY1145689.1"/>
    <property type="molecule type" value="Genomic_DNA"/>
</dbReference>
<dbReference type="InterPro" id="IPR029016">
    <property type="entry name" value="GAF-like_dom_sf"/>
</dbReference>
<organism evidence="2 3">
    <name type="scientific">Paractinoplanes pyxinae</name>
    <dbReference type="NCBI Taxonomy" id="2997416"/>
    <lineage>
        <taxon>Bacteria</taxon>
        <taxon>Bacillati</taxon>
        <taxon>Actinomycetota</taxon>
        <taxon>Actinomycetes</taxon>
        <taxon>Micromonosporales</taxon>
        <taxon>Micromonosporaceae</taxon>
        <taxon>Paractinoplanes</taxon>
    </lineage>
</organism>
<protein>
    <submittedName>
        <fullName evidence="2">GAF domain-containing protein</fullName>
    </submittedName>
</protein>
<dbReference type="Gene3D" id="3.30.450.40">
    <property type="match status" value="1"/>
</dbReference>
<proteinExistence type="predicted"/>
<dbReference type="Proteomes" id="UP001151002">
    <property type="component" value="Unassembled WGS sequence"/>
</dbReference>
<dbReference type="RefSeq" id="WP_267570306.1">
    <property type="nucleotide sequence ID" value="NZ_JAPNTZ010000030.1"/>
</dbReference>
<evidence type="ECO:0000313" key="3">
    <source>
        <dbReference type="Proteomes" id="UP001151002"/>
    </source>
</evidence>
<dbReference type="Pfam" id="PF01590">
    <property type="entry name" value="GAF"/>
    <property type="match status" value="1"/>
</dbReference>